<name>A0A4Z2F4X2_9TELE</name>
<organism evidence="2 3">
    <name type="scientific">Liparis tanakae</name>
    <name type="common">Tanaka's snailfish</name>
    <dbReference type="NCBI Taxonomy" id="230148"/>
    <lineage>
        <taxon>Eukaryota</taxon>
        <taxon>Metazoa</taxon>
        <taxon>Chordata</taxon>
        <taxon>Craniata</taxon>
        <taxon>Vertebrata</taxon>
        <taxon>Euteleostomi</taxon>
        <taxon>Actinopterygii</taxon>
        <taxon>Neopterygii</taxon>
        <taxon>Teleostei</taxon>
        <taxon>Neoteleostei</taxon>
        <taxon>Acanthomorphata</taxon>
        <taxon>Eupercaria</taxon>
        <taxon>Perciformes</taxon>
        <taxon>Cottioidei</taxon>
        <taxon>Cottales</taxon>
        <taxon>Liparidae</taxon>
        <taxon>Liparis</taxon>
    </lineage>
</organism>
<proteinExistence type="predicted"/>
<evidence type="ECO:0000256" key="1">
    <source>
        <dbReference type="SAM" id="MobiDB-lite"/>
    </source>
</evidence>
<dbReference type="AlphaFoldDB" id="A0A4Z2F4X2"/>
<accession>A0A4Z2F4X2</accession>
<feature type="region of interest" description="Disordered" evidence="1">
    <location>
        <begin position="24"/>
        <end position="44"/>
    </location>
</feature>
<dbReference type="EMBL" id="SRLO01001688">
    <property type="protein sequence ID" value="TNN35910.1"/>
    <property type="molecule type" value="Genomic_DNA"/>
</dbReference>
<dbReference type="Proteomes" id="UP000314294">
    <property type="component" value="Unassembled WGS sequence"/>
</dbReference>
<evidence type="ECO:0000313" key="3">
    <source>
        <dbReference type="Proteomes" id="UP000314294"/>
    </source>
</evidence>
<gene>
    <name evidence="2" type="ORF">EYF80_053930</name>
</gene>
<sequence>MWRDEQRSTLSFLKAPAGGSIELFSGSVKGETHNRSHDRQRKLSLQSEHMSSCFPYVSLN</sequence>
<keyword evidence="3" id="KW-1185">Reference proteome</keyword>
<evidence type="ECO:0000313" key="2">
    <source>
        <dbReference type="EMBL" id="TNN35910.1"/>
    </source>
</evidence>
<reference evidence="2 3" key="1">
    <citation type="submission" date="2019-03" db="EMBL/GenBank/DDBJ databases">
        <title>First draft genome of Liparis tanakae, snailfish: a comprehensive survey of snailfish specific genes.</title>
        <authorList>
            <person name="Kim W."/>
            <person name="Song I."/>
            <person name="Jeong J.-H."/>
            <person name="Kim D."/>
            <person name="Kim S."/>
            <person name="Ryu S."/>
            <person name="Song J.Y."/>
            <person name="Lee S.K."/>
        </authorList>
    </citation>
    <scope>NUCLEOTIDE SEQUENCE [LARGE SCALE GENOMIC DNA]</scope>
    <source>
        <tissue evidence="2">Muscle</tissue>
    </source>
</reference>
<comment type="caution">
    <text evidence="2">The sequence shown here is derived from an EMBL/GenBank/DDBJ whole genome shotgun (WGS) entry which is preliminary data.</text>
</comment>
<protein>
    <submittedName>
        <fullName evidence="2">Uncharacterized protein</fullName>
    </submittedName>
</protein>